<proteinExistence type="predicted"/>
<accession>A0A2H6LR21</accession>
<feature type="transmembrane region" description="Helical" evidence="1">
    <location>
        <begin position="12"/>
        <end position="40"/>
    </location>
</feature>
<sequence>MPKPKQFNHKPAIMVFVIVGGSVALASLSVVATANCAVSLDFKMSPLPSFQIKKDACPPK</sequence>
<gene>
    <name evidence="2" type="ORF">NCWK1_5455</name>
</gene>
<evidence type="ECO:0000313" key="2">
    <source>
        <dbReference type="EMBL" id="GBE95667.1"/>
    </source>
</evidence>
<comment type="caution">
    <text evidence="2">The sequence shown here is derived from an EMBL/GenBank/DDBJ whole genome shotgun (WGS) entry which is preliminary data.</text>
</comment>
<keyword evidence="1" id="KW-1133">Transmembrane helix</keyword>
<name>A0A2H6LR21_9NOSO</name>
<protein>
    <submittedName>
        <fullName evidence="2">Uncharacterized protein</fullName>
    </submittedName>
</protein>
<reference evidence="3" key="1">
    <citation type="journal article" date="2018" name="Genome Announc.">
        <title>Draft Genome Sequence of the Nitrogen-Fixing and Hormogonia-Inducing Cyanobacterium Nostoc cycadae Strain WK-1, Isolated from the Coralloid Roots of Cycas revoluta.</title>
        <authorList>
            <person name="Kanesaki Y."/>
            <person name="Hirose M."/>
            <person name="Hirose Y."/>
            <person name="Fujisawa T."/>
            <person name="Nakamura Y."/>
            <person name="Watanabe S."/>
            <person name="Matsunaga S."/>
            <person name="Uchida H."/>
            <person name="Murakami A."/>
        </authorList>
    </citation>
    <scope>NUCLEOTIDE SEQUENCE [LARGE SCALE GENOMIC DNA]</scope>
    <source>
        <strain evidence="3">WK-1</strain>
    </source>
</reference>
<dbReference type="EMBL" id="BDGE01000116">
    <property type="protein sequence ID" value="GBE95667.1"/>
    <property type="molecule type" value="Genomic_DNA"/>
</dbReference>
<keyword evidence="1" id="KW-0472">Membrane</keyword>
<evidence type="ECO:0000313" key="3">
    <source>
        <dbReference type="Proteomes" id="UP000236527"/>
    </source>
</evidence>
<organism evidence="2 3">
    <name type="scientific">Nostoc cycadae WK-1</name>
    <dbReference type="NCBI Taxonomy" id="1861711"/>
    <lineage>
        <taxon>Bacteria</taxon>
        <taxon>Bacillati</taxon>
        <taxon>Cyanobacteriota</taxon>
        <taxon>Cyanophyceae</taxon>
        <taxon>Nostocales</taxon>
        <taxon>Nostocaceae</taxon>
        <taxon>Nostoc</taxon>
    </lineage>
</organism>
<dbReference type="Proteomes" id="UP000236527">
    <property type="component" value="Unassembled WGS sequence"/>
</dbReference>
<evidence type="ECO:0000256" key="1">
    <source>
        <dbReference type="SAM" id="Phobius"/>
    </source>
</evidence>
<keyword evidence="1" id="KW-0812">Transmembrane</keyword>
<dbReference type="AlphaFoldDB" id="A0A2H6LR21"/>
<keyword evidence="3" id="KW-1185">Reference proteome</keyword>